<dbReference type="InterPro" id="IPR002885">
    <property type="entry name" value="PPR_rpt"/>
</dbReference>
<accession>A0A061JAW4</accession>
<comment type="caution">
    <text evidence="2">The sequence shown here is derived from an EMBL/GenBank/DDBJ whole genome shotgun (WGS) entry which is preliminary data.</text>
</comment>
<dbReference type="Gene3D" id="1.25.40.10">
    <property type="entry name" value="Tetratricopeptide repeat domain"/>
    <property type="match status" value="1"/>
</dbReference>
<keyword evidence="3" id="KW-1185">Reference proteome</keyword>
<evidence type="ECO:0008006" key="4">
    <source>
        <dbReference type="Google" id="ProtNLM"/>
    </source>
</evidence>
<keyword evidence="1" id="KW-0472">Membrane</keyword>
<sequence>MRVVAVLRRGKADMAPWMGVSCYPVSPNFVGGVPSVKPAYDHYKLIRPQRPLRAIGITGSLPPVLHNRMEQLVQLENAIALQRVQRQVEMTLSQLSLGIRNAEEFLEKHLLHAPVRPSLHTLWFHEEGLRRHQHVLSTLGAHHLVPLFSLLAYDVECGKMSLYEAVELYEELMDCSVAQPKVVQRELTNQMVRCYCLNEEYEKALDVVLEMKAKKIRRTFVTYAPLFRMIRASEDAERQLALLKFMHDVEGGRLLKFLYIDIPRMFYMFGVFVRYNWVLINCIFTVVCTIVVLYVANFGL</sequence>
<dbReference type="EMBL" id="AUPL01000199">
    <property type="protein sequence ID" value="ESL12039.1"/>
    <property type="molecule type" value="Genomic_DNA"/>
</dbReference>
<keyword evidence="1" id="KW-1133">Transmembrane helix</keyword>
<dbReference type="Proteomes" id="UP000031737">
    <property type="component" value="Unassembled WGS sequence"/>
</dbReference>
<organism evidence="2 3">
    <name type="scientific">Trypanosoma rangeli SC58</name>
    <dbReference type="NCBI Taxonomy" id="429131"/>
    <lineage>
        <taxon>Eukaryota</taxon>
        <taxon>Discoba</taxon>
        <taxon>Euglenozoa</taxon>
        <taxon>Kinetoplastea</taxon>
        <taxon>Metakinetoplastina</taxon>
        <taxon>Trypanosomatida</taxon>
        <taxon>Trypanosomatidae</taxon>
        <taxon>Trypanosoma</taxon>
        <taxon>Herpetosoma</taxon>
    </lineage>
</organism>
<feature type="transmembrane region" description="Helical" evidence="1">
    <location>
        <begin position="275"/>
        <end position="296"/>
    </location>
</feature>
<dbReference type="VEuPathDB" id="TriTrypDB:TRSC58_00199"/>
<dbReference type="AlphaFoldDB" id="A0A061JAW4"/>
<protein>
    <recommendedName>
        <fullName evidence="4">Pentacotripeptide-repeat region of PRORP domain-containing protein</fullName>
    </recommendedName>
</protein>
<evidence type="ECO:0000256" key="1">
    <source>
        <dbReference type="SAM" id="Phobius"/>
    </source>
</evidence>
<evidence type="ECO:0000313" key="3">
    <source>
        <dbReference type="Proteomes" id="UP000031737"/>
    </source>
</evidence>
<reference evidence="2 3" key="1">
    <citation type="submission" date="2013-07" db="EMBL/GenBank/DDBJ databases">
        <authorList>
            <person name="Stoco P.H."/>
            <person name="Wagner G."/>
            <person name="Gerber A."/>
            <person name="Zaha A."/>
            <person name="Thompson C."/>
            <person name="Bartholomeu D.C."/>
            <person name="Luckemeyer D.D."/>
            <person name="Bahia D."/>
            <person name="Loreto E."/>
            <person name="Prestes E.B."/>
            <person name="Lima F.M."/>
            <person name="Rodrigues-Luiz G."/>
            <person name="Vallejo G.A."/>
            <person name="Filho J.F."/>
            <person name="Monteiro K.M."/>
            <person name="Tyler K.M."/>
            <person name="de Almeida L.G."/>
            <person name="Ortiz M.F."/>
            <person name="Siervo M.A."/>
            <person name="de Moraes M.H."/>
            <person name="Cunha O.L."/>
            <person name="Mendonca-Neto R."/>
            <person name="Silva R."/>
            <person name="Teixeira S.M."/>
            <person name="Murta S.M."/>
            <person name="Sincero T.C."/>
            <person name="Mendes T.A."/>
            <person name="Urmenyi T.P."/>
            <person name="Silva V.G."/>
            <person name="da Rocha W.D."/>
            <person name="Andersson B."/>
            <person name="Romanha A.J."/>
            <person name="Steindel M."/>
            <person name="de Vasconcelos A.T."/>
            <person name="Grisard E.C."/>
        </authorList>
    </citation>
    <scope>NUCLEOTIDE SEQUENCE [LARGE SCALE GENOMIC DNA]</scope>
    <source>
        <strain evidence="2 3">SC58</strain>
    </source>
</reference>
<dbReference type="NCBIfam" id="TIGR00756">
    <property type="entry name" value="PPR"/>
    <property type="match status" value="1"/>
</dbReference>
<dbReference type="OrthoDB" id="185373at2759"/>
<dbReference type="InterPro" id="IPR011990">
    <property type="entry name" value="TPR-like_helical_dom_sf"/>
</dbReference>
<name>A0A061JAW4_TRYRA</name>
<gene>
    <name evidence="2" type="ORF">TRSC58_00199</name>
</gene>
<keyword evidence="1" id="KW-0812">Transmembrane</keyword>
<evidence type="ECO:0000313" key="2">
    <source>
        <dbReference type="EMBL" id="ESL12039.1"/>
    </source>
</evidence>
<proteinExistence type="predicted"/>